<dbReference type="AlphaFoldDB" id="A0A843W5X0"/>
<organism evidence="2 3">
    <name type="scientific">Colocasia esculenta</name>
    <name type="common">Wild taro</name>
    <name type="synonym">Arum esculentum</name>
    <dbReference type="NCBI Taxonomy" id="4460"/>
    <lineage>
        <taxon>Eukaryota</taxon>
        <taxon>Viridiplantae</taxon>
        <taxon>Streptophyta</taxon>
        <taxon>Embryophyta</taxon>
        <taxon>Tracheophyta</taxon>
        <taxon>Spermatophyta</taxon>
        <taxon>Magnoliopsida</taxon>
        <taxon>Liliopsida</taxon>
        <taxon>Araceae</taxon>
        <taxon>Aroideae</taxon>
        <taxon>Colocasieae</taxon>
        <taxon>Colocasia</taxon>
    </lineage>
</organism>
<reference evidence="2" key="1">
    <citation type="submission" date="2017-07" db="EMBL/GenBank/DDBJ databases">
        <title>Taro Niue Genome Assembly and Annotation.</title>
        <authorList>
            <person name="Atibalentja N."/>
            <person name="Keating K."/>
            <person name="Fields C.J."/>
        </authorList>
    </citation>
    <scope>NUCLEOTIDE SEQUENCE</scope>
    <source>
        <strain evidence="2">Niue_2</strain>
        <tissue evidence="2">Leaf</tissue>
    </source>
</reference>
<name>A0A843W5X0_COLES</name>
<proteinExistence type="predicted"/>
<evidence type="ECO:0000313" key="2">
    <source>
        <dbReference type="EMBL" id="MQM04729.1"/>
    </source>
</evidence>
<dbReference type="Proteomes" id="UP000652761">
    <property type="component" value="Unassembled WGS sequence"/>
</dbReference>
<sequence>MYCVSHAGNHRCACHARWDSHRDCAPSGMSHRCHGPVGTPTGALRTAEVPPDPCGPVGASTGACGPVGSPTGLREPVGSPTGTCEPVGNPTGAPWQSHRDPAPGGMSHRGRTPGGTSHRDPVTSGMAHRGRAPGSRRAQAPLACALAALAAPWGAFSPGVRLDNYAEKTPLLFHLQIQESALLSLQCEL</sequence>
<comment type="caution">
    <text evidence="2">The sequence shown here is derived from an EMBL/GenBank/DDBJ whole genome shotgun (WGS) entry which is preliminary data.</text>
</comment>
<evidence type="ECO:0000313" key="3">
    <source>
        <dbReference type="Proteomes" id="UP000652761"/>
    </source>
</evidence>
<accession>A0A843W5X0</accession>
<keyword evidence="3" id="KW-1185">Reference proteome</keyword>
<gene>
    <name evidence="2" type="ORF">Taro_037530</name>
</gene>
<dbReference type="EMBL" id="NMUH01003272">
    <property type="protein sequence ID" value="MQM04729.1"/>
    <property type="molecule type" value="Genomic_DNA"/>
</dbReference>
<protein>
    <submittedName>
        <fullName evidence="2">Uncharacterized protein</fullName>
    </submittedName>
</protein>
<feature type="region of interest" description="Disordered" evidence="1">
    <location>
        <begin position="77"/>
        <end position="136"/>
    </location>
</feature>
<evidence type="ECO:0000256" key="1">
    <source>
        <dbReference type="SAM" id="MobiDB-lite"/>
    </source>
</evidence>